<evidence type="ECO:0000313" key="3">
    <source>
        <dbReference type="Proteomes" id="UP000606115"/>
    </source>
</evidence>
<dbReference type="PROSITE" id="PS51257">
    <property type="entry name" value="PROKAR_LIPOPROTEIN"/>
    <property type="match status" value="1"/>
</dbReference>
<feature type="signal peptide" evidence="1">
    <location>
        <begin position="1"/>
        <end position="21"/>
    </location>
</feature>
<name>A0ABQ2DD52_9MICC</name>
<evidence type="ECO:0000313" key="2">
    <source>
        <dbReference type="EMBL" id="GGJ54032.1"/>
    </source>
</evidence>
<sequence length="280" mass="28677">MKLFTGIIAAAVLAPTLVGCASPEVNSSATAPPVIEHVHGITPDPGSDDVLIATHNGIFSVSQEGTVAGPVGGYDFDAMGFTGLGATLFASGHPGVETPSELGSPNLGIIRSDDSGKSWAPVSLTGIEDFHVLTTGPDGFLYGIGSSQPNLVISRDDGVNWEPQREISAIDLAVTGGGIYAATENGVQISTDQGATFRVLEGAPILYQVAAKASGGVIGVDVEGLLWSLPPGGEWEKGERVTGQVQALGVTSDDHPVFVDDRGIVEITPQGAQVLSPLVR</sequence>
<dbReference type="GeneID" id="303303462"/>
<dbReference type="RefSeq" id="WP_188684294.1">
    <property type="nucleotide sequence ID" value="NZ_BMKX01000002.1"/>
</dbReference>
<dbReference type="InterPro" id="IPR015943">
    <property type="entry name" value="WD40/YVTN_repeat-like_dom_sf"/>
</dbReference>
<evidence type="ECO:0008006" key="4">
    <source>
        <dbReference type="Google" id="ProtNLM"/>
    </source>
</evidence>
<organism evidence="2 3">
    <name type="scientific">Glutamicibacter ardleyensis</name>
    <dbReference type="NCBI Taxonomy" id="225894"/>
    <lineage>
        <taxon>Bacteria</taxon>
        <taxon>Bacillati</taxon>
        <taxon>Actinomycetota</taxon>
        <taxon>Actinomycetes</taxon>
        <taxon>Micrococcales</taxon>
        <taxon>Micrococcaceae</taxon>
        <taxon>Glutamicibacter</taxon>
    </lineage>
</organism>
<protein>
    <recommendedName>
        <fullName evidence="4">Exo-alpha-sialidase</fullName>
    </recommendedName>
</protein>
<dbReference type="CDD" id="cd15482">
    <property type="entry name" value="Sialidase_non-viral"/>
    <property type="match status" value="1"/>
</dbReference>
<feature type="chain" id="PRO_5046494375" description="Exo-alpha-sialidase" evidence="1">
    <location>
        <begin position="22"/>
        <end position="280"/>
    </location>
</feature>
<dbReference type="NCBIfam" id="NF045728">
    <property type="entry name" value="glycosyl_F510_1955"/>
    <property type="match status" value="1"/>
</dbReference>
<proteinExistence type="predicted"/>
<reference evidence="3" key="1">
    <citation type="journal article" date="2019" name="Int. J. Syst. Evol. Microbiol.">
        <title>The Global Catalogue of Microorganisms (GCM) 10K type strain sequencing project: providing services to taxonomists for standard genome sequencing and annotation.</title>
        <authorList>
            <consortium name="The Broad Institute Genomics Platform"/>
            <consortium name="The Broad Institute Genome Sequencing Center for Infectious Disease"/>
            <person name="Wu L."/>
            <person name="Ma J."/>
        </authorList>
    </citation>
    <scope>NUCLEOTIDE SEQUENCE [LARGE SCALE GENOMIC DNA]</scope>
    <source>
        <strain evidence="3">CGMCC 1.3685</strain>
    </source>
</reference>
<evidence type="ECO:0000256" key="1">
    <source>
        <dbReference type="SAM" id="SignalP"/>
    </source>
</evidence>
<dbReference type="SUPFAM" id="SSF110296">
    <property type="entry name" value="Oligoxyloglucan reducing end-specific cellobiohydrolase"/>
    <property type="match status" value="1"/>
</dbReference>
<dbReference type="EMBL" id="BMKX01000002">
    <property type="protein sequence ID" value="GGJ54032.1"/>
    <property type="molecule type" value="Genomic_DNA"/>
</dbReference>
<keyword evidence="3" id="KW-1185">Reference proteome</keyword>
<accession>A0ABQ2DD52</accession>
<dbReference type="Proteomes" id="UP000606115">
    <property type="component" value="Unassembled WGS sequence"/>
</dbReference>
<gene>
    <name evidence="2" type="ORF">GCM10007173_10740</name>
</gene>
<dbReference type="InterPro" id="IPR054817">
    <property type="entry name" value="Glycosyl_F510_1955-like"/>
</dbReference>
<keyword evidence="1" id="KW-0732">Signal</keyword>
<comment type="caution">
    <text evidence="2">The sequence shown here is derived from an EMBL/GenBank/DDBJ whole genome shotgun (WGS) entry which is preliminary data.</text>
</comment>
<dbReference type="Gene3D" id="2.130.10.10">
    <property type="entry name" value="YVTN repeat-like/Quinoprotein amine dehydrogenase"/>
    <property type="match status" value="1"/>
</dbReference>